<dbReference type="InterPro" id="IPR045180">
    <property type="entry name" value="La_dom_prot"/>
</dbReference>
<dbReference type="Proteomes" id="UP000271337">
    <property type="component" value="Unassembled WGS sequence"/>
</dbReference>
<dbReference type="PROSITE" id="PS50961">
    <property type="entry name" value="HTH_LA"/>
    <property type="match status" value="1"/>
</dbReference>
<evidence type="ECO:0000313" key="7">
    <source>
        <dbReference type="Proteomes" id="UP000271337"/>
    </source>
</evidence>
<dbReference type="EMBL" id="QWIM01000281">
    <property type="protein sequence ID" value="RMY36757.1"/>
    <property type="molecule type" value="Genomic_DNA"/>
</dbReference>
<evidence type="ECO:0000256" key="1">
    <source>
        <dbReference type="ARBA" id="ARBA00022884"/>
    </source>
</evidence>
<dbReference type="InterPro" id="IPR036390">
    <property type="entry name" value="WH_DNA-bd_sf"/>
</dbReference>
<feature type="compositionally biased region" description="Acidic residues" evidence="3">
    <location>
        <begin position="633"/>
        <end position="646"/>
    </location>
</feature>
<evidence type="ECO:0000313" key="5">
    <source>
        <dbReference type="EMBL" id="RMY25758.1"/>
    </source>
</evidence>
<dbReference type="GO" id="GO:0031047">
    <property type="term" value="P:regulatory ncRNA-mediated gene silencing"/>
    <property type="evidence" value="ECO:0007669"/>
    <property type="project" value="InterPro"/>
</dbReference>
<evidence type="ECO:0000313" key="8">
    <source>
        <dbReference type="Proteomes" id="UP000276864"/>
    </source>
</evidence>
<comment type="caution">
    <text evidence="5">The sequence shown here is derived from an EMBL/GenBank/DDBJ whole genome shotgun (WGS) entry which is preliminary data.</text>
</comment>
<dbReference type="Proteomes" id="UP000276864">
    <property type="component" value="Unassembled WGS sequence"/>
</dbReference>
<sequence>MAPDLLTSVSATERQQDAEEAVSIFAWTPPAQQQVEPHARATEILHQVEYYFSDENLPGDSHLLGFTGRDGTKPVNLSMILNFKKMKQYRPKAAVREVLKSSSLVEVVDTNHIKRRYPLTTPLLVVPKVDEARARREIALAANPHLTKNMLKSTGFEPDATEPPLTDTERSLYDPSVDFIDRIQTAVKYFASKRKMHQDLRQIFEKLLLFGGFINNAQNIQSGMSKEELKKQEGLTEAQAKEQLEYFSVSDAVVTAISSSYEDQNKSAEFVVDFEGLAKGFLSSEFMASFDYYDEKMVKKGTQVLRSFYNYLLLHHVCPEYDEQLRDAYSICDVAETELNRLAVADKCLPGAFNAACSTLFKGSYIGLHRDAFSAAPDDEDGGWIMQGDNIGLSHKDARMIFSAGIAAYGTDEQYRKAETLLKDDLGHVGCVTSEVLGLEVTSIELPDKKTVELYERLNSTETDSYQIACIQPMGRLVCKLWDVPIAAPTDLPEHAKAKTSCGETSAFLIEQEVLPYCFEGMKIDCTVKQLDSGIKWIDTIDSLFPSFYTWLPNENLCGKGAWKEPGPPKEWMLRQVQRSGKASNGAVAPAQMGDQSTNAAGNGYQEGNRVESKWPHAGSTPDLTGLAWYSSGDDDTSEGGSDEPD</sequence>
<dbReference type="GO" id="GO:0033167">
    <property type="term" value="C:ARC complex"/>
    <property type="evidence" value="ECO:0007669"/>
    <property type="project" value="InterPro"/>
</dbReference>
<dbReference type="InterPro" id="IPR006630">
    <property type="entry name" value="La_HTH"/>
</dbReference>
<gene>
    <name evidence="6" type="ORF">D0866_03708</name>
    <name evidence="5" type="ORF">D0867_00489</name>
</gene>
<protein>
    <recommendedName>
        <fullName evidence="4">HTH La-type RNA-binding domain-containing protein</fullName>
    </recommendedName>
</protein>
<evidence type="ECO:0000259" key="4">
    <source>
        <dbReference type="PROSITE" id="PS50961"/>
    </source>
</evidence>
<evidence type="ECO:0000256" key="2">
    <source>
        <dbReference type="PROSITE-ProRule" id="PRU00332"/>
    </source>
</evidence>
<dbReference type="InterPro" id="IPR036388">
    <property type="entry name" value="WH-like_DNA-bd_sf"/>
</dbReference>
<dbReference type="AlphaFoldDB" id="A0A3M7AE83"/>
<dbReference type="Pfam" id="PF05383">
    <property type="entry name" value="La"/>
    <property type="match status" value="1"/>
</dbReference>
<accession>A0A3M7AE83</accession>
<reference evidence="7 8" key="1">
    <citation type="journal article" date="2018" name="BMC Genomics">
        <title>Genomic evidence for intraspecific hybridization in a clonal and extremely halotolerant yeast.</title>
        <authorList>
            <person name="Gostincar C."/>
            <person name="Stajich J.E."/>
            <person name="Zupancic J."/>
            <person name="Zalar P."/>
            <person name="Gunde-Cimerman N."/>
        </authorList>
    </citation>
    <scope>NUCLEOTIDE SEQUENCE [LARGE SCALE GENOMIC DNA]</scope>
    <source>
        <strain evidence="6 8">EXF-6651</strain>
        <strain evidence="5 7">EXF-6669</strain>
    </source>
</reference>
<feature type="region of interest" description="Disordered" evidence="3">
    <location>
        <begin position="578"/>
        <end position="646"/>
    </location>
</feature>
<dbReference type="Pfam" id="PF09692">
    <property type="entry name" value="Arb1"/>
    <property type="match status" value="1"/>
</dbReference>
<dbReference type="EMBL" id="QWIL01000022">
    <property type="protein sequence ID" value="RMY25758.1"/>
    <property type="molecule type" value="Genomic_DNA"/>
</dbReference>
<keyword evidence="1 2" id="KW-0694">RNA-binding</keyword>
<dbReference type="OrthoDB" id="435402at2759"/>
<dbReference type="VEuPathDB" id="FungiDB:BTJ68_06268"/>
<evidence type="ECO:0000313" key="6">
    <source>
        <dbReference type="EMBL" id="RMY36757.1"/>
    </source>
</evidence>
<dbReference type="PANTHER" id="PTHR22792">
    <property type="entry name" value="LUPUS LA PROTEIN-RELATED"/>
    <property type="match status" value="1"/>
</dbReference>
<name>A0A3M7AE83_HORWE</name>
<feature type="domain" description="HTH La-type RNA-binding" evidence="4">
    <location>
        <begin position="34"/>
        <end position="125"/>
    </location>
</feature>
<dbReference type="SMART" id="SM00715">
    <property type="entry name" value="LA"/>
    <property type="match status" value="1"/>
</dbReference>
<dbReference type="GO" id="GO:0003729">
    <property type="term" value="F:mRNA binding"/>
    <property type="evidence" value="ECO:0007669"/>
    <property type="project" value="TreeGrafter"/>
</dbReference>
<proteinExistence type="predicted"/>
<dbReference type="Gene3D" id="1.10.10.10">
    <property type="entry name" value="Winged helix-like DNA-binding domain superfamily/Winged helix DNA-binding domain"/>
    <property type="match status" value="1"/>
</dbReference>
<dbReference type="InterPro" id="IPR018606">
    <property type="entry name" value="Arb1"/>
</dbReference>
<evidence type="ECO:0000256" key="3">
    <source>
        <dbReference type="SAM" id="MobiDB-lite"/>
    </source>
</evidence>
<organism evidence="5 7">
    <name type="scientific">Hortaea werneckii</name>
    <name type="common">Black yeast</name>
    <name type="synonym">Cladosporium werneckii</name>
    <dbReference type="NCBI Taxonomy" id="91943"/>
    <lineage>
        <taxon>Eukaryota</taxon>
        <taxon>Fungi</taxon>
        <taxon>Dikarya</taxon>
        <taxon>Ascomycota</taxon>
        <taxon>Pezizomycotina</taxon>
        <taxon>Dothideomycetes</taxon>
        <taxon>Dothideomycetidae</taxon>
        <taxon>Mycosphaerellales</taxon>
        <taxon>Teratosphaeriaceae</taxon>
        <taxon>Hortaea</taxon>
    </lineage>
</organism>
<dbReference type="PANTHER" id="PTHR22792:SF140">
    <property type="entry name" value="ACHILLES, ISOFORM A"/>
    <property type="match status" value="1"/>
</dbReference>
<dbReference type="SUPFAM" id="SSF46785">
    <property type="entry name" value="Winged helix' DNA-binding domain"/>
    <property type="match status" value="1"/>
</dbReference>